<feature type="compositionally biased region" description="Basic and acidic residues" evidence="1">
    <location>
        <begin position="275"/>
        <end position="305"/>
    </location>
</feature>
<feature type="compositionally biased region" description="Basic and acidic residues" evidence="1">
    <location>
        <begin position="312"/>
        <end position="327"/>
    </location>
</feature>
<feature type="compositionally biased region" description="Basic and acidic residues" evidence="1">
    <location>
        <begin position="362"/>
        <end position="377"/>
    </location>
</feature>
<dbReference type="EMBL" id="CAXDID020000033">
    <property type="protein sequence ID" value="CAL5995777.1"/>
    <property type="molecule type" value="Genomic_DNA"/>
</dbReference>
<feature type="compositionally biased region" description="Basic and acidic residues" evidence="1">
    <location>
        <begin position="337"/>
        <end position="352"/>
    </location>
</feature>
<organism evidence="2">
    <name type="scientific">Hexamita inflata</name>
    <dbReference type="NCBI Taxonomy" id="28002"/>
    <lineage>
        <taxon>Eukaryota</taxon>
        <taxon>Metamonada</taxon>
        <taxon>Diplomonadida</taxon>
        <taxon>Hexamitidae</taxon>
        <taxon>Hexamitinae</taxon>
        <taxon>Hexamita</taxon>
    </lineage>
</organism>
<feature type="compositionally biased region" description="Basic and acidic residues" evidence="1">
    <location>
        <begin position="387"/>
        <end position="405"/>
    </location>
</feature>
<evidence type="ECO:0000313" key="2">
    <source>
        <dbReference type="EMBL" id="CAI9961095.1"/>
    </source>
</evidence>
<evidence type="ECO:0000313" key="3">
    <source>
        <dbReference type="EMBL" id="CAL5995777.1"/>
    </source>
</evidence>
<sequence>MNKNQQIKHYKIATSPIKYQQFSVEQSFGSAIRAYTNEPKPELQAKILLRKSREKYKVSEPPAGVDFEAQTDIVEDKIKVLQQQYQVIDQKVQQLENQSINTTDNYIYQEMYELQQNNKKIVENLPQLLKPSKNLPPPPAEKFLPRKPAVQSPLKFKEQFNRLQKEHNQKYAVTEPRKMSVRQPNKFVDALQVDFKIAKPEIILQNQSEQQIVSNLESAKSQKKQENVLEAQQLDKQNESQSALAQVVKKQQEQSVEKSQVKKKSIKKTKTNENLQDKLEKTVTKEFDTELIHKHEHDPHHKIDEFDAAPVQKKESAHKHEEPKKDEFDEFDAAPVQKKDSAHKHEEPKKDEFDEFDAAPVQKKDSAHKHEEPKKDEFDEFDAAPVQKKDSAHKHEEPKKDEFDE</sequence>
<reference evidence="3 4" key="2">
    <citation type="submission" date="2024-07" db="EMBL/GenBank/DDBJ databases">
        <authorList>
            <person name="Akdeniz Z."/>
        </authorList>
    </citation>
    <scope>NUCLEOTIDE SEQUENCE [LARGE SCALE GENOMIC DNA]</scope>
</reference>
<dbReference type="EMBL" id="CATOUU010000937">
    <property type="protein sequence ID" value="CAI9961095.1"/>
    <property type="molecule type" value="Genomic_DNA"/>
</dbReference>
<reference evidence="2" key="1">
    <citation type="submission" date="2023-06" db="EMBL/GenBank/DDBJ databases">
        <authorList>
            <person name="Kurt Z."/>
        </authorList>
    </citation>
    <scope>NUCLEOTIDE SEQUENCE</scope>
</reference>
<proteinExistence type="predicted"/>
<keyword evidence="4" id="KW-1185">Reference proteome</keyword>
<name>A0AA86QM53_9EUKA</name>
<comment type="caution">
    <text evidence="2">The sequence shown here is derived from an EMBL/GenBank/DDBJ whole genome shotgun (WGS) entry which is preliminary data.</text>
</comment>
<evidence type="ECO:0000256" key="1">
    <source>
        <dbReference type="SAM" id="MobiDB-lite"/>
    </source>
</evidence>
<dbReference type="Proteomes" id="UP001642409">
    <property type="component" value="Unassembled WGS sequence"/>
</dbReference>
<gene>
    <name evidence="3" type="ORF">HINF_LOCUS14229</name>
    <name evidence="2" type="ORF">HINF_LOCUS48740</name>
</gene>
<evidence type="ECO:0000313" key="4">
    <source>
        <dbReference type="Proteomes" id="UP001642409"/>
    </source>
</evidence>
<feature type="region of interest" description="Disordered" evidence="1">
    <location>
        <begin position="244"/>
        <end position="405"/>
    </location>
</feature>
<feature type="compositionally biased region" description="Basic and acidic residues" evidence="1">
    <location>
        <begin position="250"/>
        <end position="260"/>
    </location>
</feature>
<dbReference type="AlphaFoldDB" id="A0AA86QM53"/>
<protein>
    <submittedName>
        <fullName evidence="3">Hypothetical_protein</fullName>
    </submittedName>
</protein>
<accession>A0AA86QM53</accession>